<dbReference type="PANTHER" id="PTHR32166">
    <property type="entry name" value="OSJNBA0013A04.12 PROTEIN"/>
    <property type="match status" value="1"/>
</dbReference>
<dbReference type="AlphaFoldDB" id="A0A438IWQ9"/>
<dbReference type="PANTHER" id="PTHR32166:SF122">
    <property type="entry name" value="OS09G0499600 PROTEIN"/>
    <property type="match status" value="1"/>
</dbReference>
<protein>
    <recommendedName>
        <fullName evidence="1">DUF659 domain-containing protein</fullName>
    </recommendedName>
</protein>
<evidence type="ECO:0000313" key="3">
    <source>
        <dbReference type="Proteomes" id="UP000288805"/>
    </source>
</evidence>
<dbReference type="InterPro" id="IPR012337">
    <property type="entry name" value="RNaseH-like_sf"/>
</dbReference>
<evidence type="ECO:0000313" key="2">
    <source>
        <dbReference type="EMBL" id="RVX01169.1"/>
    </source>
</evidence>
<dbReference type="Proteomes" id="UP000288805">
    <property type="component" value="Unassembled WGS sequence"/>
</dbReference>
<dbReference type="SUPFAM" id="SSF53098">
    <property type="entry name" value="Ribonuclease H-like"/>
    <property type="match status" value="1"/>
</dbReference>
<proteinExistence type="predicted"/>
<comment type="caution">
    <text evidence="2">The sequence shown here is derived from an EMBL/GenBank/DDBJ whole genome shotgun (WGS) entry which is preliminary data.</text>
</comment>
<dbReference type="EMBL" id="QGNW01000077">
    <property type="protein sequence ID" value="RVX01169.1"/>
    <property type="molecule type" value="Genomic_DNA"/>
</dbReference>
<feature type="domain" description="DUF659" evidence="1">
    <location>
        <begin position="109"/>
        <end position="160"/>
    </location>
</feature>
<dbReference type="InterPro" id="IPR007021">
    <property type="entry name" value="DUF659"/>
</dbReference>
<dbReference type="Pfam" id="PF04937">
    <property type="entry name" value="DUF659"/>
    <property type="match status" value="1"/>
</dbReference>
<sequence>MVYNKTKAKANKVANIQEIRAKLCGSMGVGDTHLINEEDDDEDVEDQDVYMYPTNMHPDEWSAHRSAVCASKATEWERQQYENIVGSKHKTRKSSHPTCTPTMMRKSQNNGSAFVKARKLLIKKFNLYWTLCTTHCINLIFEDIIKRPSVIDVIYNARKITNFIYNHGRLLTQMRKYCGGDIVRLKTTRHGVGSDSKLLQAVHNVFAKLDPTIESLGQFGNELVLFRDAKKGFSDQATVTAWSTMVPDEYL</sequence>
<organism evidence="2 3">
    <name type="scientific">Vitis vinifera</name>
    <name type="common">Grape</name>
    <dbReference type="NCBI Taxonomy" id="29760"/>
    <lineage>
        <taxon>Eukaryota</taxon>
        <taxon>Viridiplantae</taxon>
        <taxon>Streptophyta</taxon>
        <taxon>Embryophyta</taxon>
        <taxon>Tracheophyta</taxon>
        <taxon>Spermatophyta</taxon>
        <taxon>Magnoliopsida</taxon>
        <taxon>eudicotyledons</taxon>
        <taxon>Gunneridae</taxon>
        <taxon>Pentapetalae</taxon>
        <taxon>rosids</taxon>
        <taxon>Vitales</taxon>
        <taxon>Vitaceae</taxon>
        <taxon>Viteae</taxon>
        <taxon>Vitis</taxon>
    </lineage>
</organism>
<gene>
    <name evidence="2" type="ORF">CK203_036163</name>
</gene>
<accession>A0A438IWQ9</accession>
<evidence type="ECO:0000259" key="1">
    <source>
        <dbReference type="Pfam" id="PF04937"/>
    </source>
</evidence>
<name>A0A438IWQ9_VITVI</name>
<reference evidence="2 3" key="1">
    <citation type="journal article" date="2018" name="PLoS Genet.">
        <title>Population sequencing reveals clonal diversity and ancestral inbreeding in the grapevine cultivar Chardonnay.</title>
        <authorList>
            <person name="Roach M.J."/>
            <person name="Johnson D.L."/>
            <person name="Bohlmann J."/>
            <person name="van Vuuren H.J."/>
            <person name="Jones S.J."/>
            <person name="Pretorius I.S."/>
            <person name="Schmidt S.A."/>
            <person name="Borneman A.R."/>
        </authorList>
    </citation>
    <scope>NUCLEOTIDE SEQUENCE [LARGE SCALE GENOMIC DNA]</scope>
    <source>
        <strain evidence="3">cv. Chardonnay</strain>
        <tissue evidence="2">Leaf</tissue>
    </source>
</reference>